<dbReference type="Proteomes" id="UP000520011">
    <property type="component" value="Unassembled WGS sequence"/>
</dbReference>
<evidence type="ECO:0000256" key="1">
    <source>
        <dbReference type="ARBA" id="ARBA00002324"/>
    </source>
</evidence>
<evidence type="ECO:0000256" key="10">
    <source>
        <dbReference type="HAMAP-Rule" id="MF_00244"/>
    </source>
</evidence>
<protein>
    <recommendedName>
        <fullName evidence="10">Probable nicotinate-nucleotide adenylyltransferase</fullName>
        <ecNumber evidence="10">2.7.7.18</ecNumber>
    </recommendedName>
    <alternativeName>
        <fullName evidence="10">Deamido-NAD(+) diphosphorylase</fullName>
    </alternativeName>
    <alternativeName>
        <fullName evidence="10">Deamido-NAD(+) pyrophosphorylase</fullName>
    </alternativeName>
    <alternativeName>
        <fullName evidence="10">Nicotinate mononucleotide adenylyltransferase</fullName>
        <shortName evidence="10">NaMN adenylyltransferase</shortName>
    </alternativeName>
</protein>
<dbReference type="SUPFAM" id="SSF52374">
    <property type="entry name" value="Nucleotidylyl transferase"/>
    <property type="match status" value="1"/>
</dbReference>
<dbReference type="NCBIfam" id="NF000840">
    <property type="entry name" value="PRK00071.1-3"/>
    <property type="match status" value="1"/>
</dbReference>
<evidence type="ECO:0000256" key="2">
    <source>
        <dbReference type="ARBA" id="ARBA00005019"/>
    </source>
</evidence>
<organism evidence="12 13">
    <name type="scientific">Anoxybacteroides tepidamans</name>
    <dbReference type="NCBI Taxonomy" id="265948"/>
    <lineage>
        <taxon>Bacteria</taxon>
        <taxon>Bacillati</taxon>
        <taxon>Bacillota</taxon>
        <taxon>Bacilli</taxon>
        <taxon>Bacillales</taxon>
        <taxon>Anoxybacillaceae</taxon>
        <taxon>Anoxybacteroides</taxon>
    </lineage>
</organism>
<dbReference type="RefSeq" id="WP_183253809.1">
    <property type="nucleotide sequence ID" value="NZ_JACHEP010000008.1"/>
</dbReference>
<dbReference type="NCBIfam" id="NF000841">
    <property type="entry name" value="PRK00071.1-4"/>
    <property type="match status" value="1"/>
</dbReference>
<keyword evidence="7 10" id="KW-0067">ATP-binding</keyword>
<dbReference type="InterPro" id="IPR005248">
    <property type="entry name" value="NadD/NMNAT"/>
</dbReference>
<comment type="similarity">
    <text evidence="10">Belongs to the NadD family.</text>
</comment>
<gene>
    <name evidence="10" type="primary">nadD</name>
    <name evidence="12" type="ORF">HNQ34_001881</name>
</gene>
<dbReference type="GO" id="GO:0009435">
    <property type="term" value="P:NAD+ biosynthetic process"/>
    <property type="evidence" value="ECO:0007669"/>
    <property type="project" value="UniProtKB-UniRule"/>
</dbReference>
<dbReference type="GO" id="GO:0005524">
    <property type="term" value="F:ATP binding"/>
    <property type="evidence" value="ECO:0007669"/>
    <property type="project" value="UniProtKB-KW"/>
</dbReference>
<evidence type="ECO:0000313" key="12">
    <source>
        <dbReference type="EMBL" id="MBB5324783.1"/>
    </source>
</evidence>
<evidence type="ECO:0000256" key="4">
    <source>
        <dbReference type="ARBA" id="ARBA00022679"/>
    </source>
</evidence>
<evidence type="ECO:0000256" key="6">
    <source>
        <dbReference type="ARBA" id="ARBA00022741"/>
    </source>
</evidence>
<keyword evidence="13" id="KW-1185">Reference proteome</keyword>
<dbReference type="FunFam" id="3.40.50.620:FF:000079">
    <property type="entry name" value="Probable nicotinate-nucleotide adenylyltransferase"/>
    <property type="match status" value="1"/>
</dbReference>
<accession>A0A7W8IQI1</accession>
<dbReference type="NCBIfam" id="TIGR00482">
    <property type="entry name" value="nicotinate (nicotinamide) nucleotide adenylyltransferase"/>
    <property type="match status" value="1"/>
</dbReference>
<keyword evidence="5 10" id="KW-0548">Nucleotidyltransferase</keyword>
<dbReference type="EMBL" id="JACHEP010000008">
    <property type="protein sequence ID" value="MBB5324783.1"/>
    <property type="molecule type" value="Genomic_DNA"/>
</dbReference>
<evidence type="ECO:0000256" key="9">
    <source>
        <dbReference type="ARBA" id="ARBA00048721"/>
    </source>
</evidence>
<dbReference type="HAMAP" id="MF_00244">
    <property type="entry name" value="NaMN_adenylyltr"/>
    <property type="match status" value="1"/>
</dbReference>
<dbReference type="NCBIfam" id="TIGR00125">
    <property type="entry name" value="cyt_tran_rel"/>
    <property type="match status" value="1"/>
</dbReference>
<evidence type="ECO:0000256" key="5">
    <source>
        <dbReference type="ARBA" id="ARBA00022695"/>
    </source>
</evidence>
<dbReference type="PANTHER" id="PTHR39321:SF3">
    <property type="entry name" value="PHOSPHOPANTETHEINE ADENYLYLTRANSFERASE"/>
    <property type="match status" value="1"/>
</dbReference>
<sequence>MKKIGIFGGTFDPPHNGHLLMANEVLHALSLSEIWFMPNHIPPHKQHEQITNSDDRLHMLELAIADHPYFKIETIELKRSGPSYTYDTMRQLKALYPKYEFYFIIGADMVEYLPHWYCIDQLVHLVTFVGVKRPGFSLHTSYSIVEVEIPEFAVSSSLIRERVKQGKSIRYLVPECVRQYIERKRLYGTS</sequence>
<dbReference type="InterPro" id="IPR004821">
    <property type="entry name" value="Cyt_trans-like"/>
</dbReference>
<evidence type="ECO:0000313" key="13">
    <source>
        <dbReference type="Proteomes" id="UP000520011"/>
    </source>
</evidence>
<dbReference type="EC" id="2.7.7.18" evidence="10"/>
<keyword evidence="3 10" id="KW-0662">Pyridine nucleotide biosynthesis</keyword>
<keyword evidence="4 10" id="KW-0808">Transferase</keyword>
<evidence type="ECO:0000256" key="7">
    <source>
        <dbReference type="ARBA" id="ARBA00022840"/>
    </source>
</evidence>
<comment type="function">
    <text evidence="1 10">Catalyzes the reversible adenylation of nicotinate mononucleotide (NaMN) to nicotinic acid adenine dinucleotide (NaAD).</text>
</comment>
<dbReference type="InterPro" id="IPR014729">
    <property type="entry name" value="Rossmann-like_a/b/a_fold"/>
</dbReference>
<feature type="domain" description="Cytidyltransferase-like" evidence="11">
    <location>
        <begin position="6"/>
        <end position="162"/>
    </location>
</feature>
<comment type="catalytic activity">
    <reaction evidence="9 10">
        <text>nicotinate beta-D-ribonucleotide + ATP + H(+) = deamido-NAD(+) + diphosphate</text>
        <dbReference type="Rhea" id="RHEA:22860"/>
        <dbReference type="ChEBI" id="CHEBI:15378"/>
        <dbReference type="ChEBI" id="CHEBI:30616"/>
        <dbReference type="ChEBI" id="CHEBI:33019"/>
        <dbReference type="ChEBI" id="CHEBI:57502"/>
        <dbReference type="ChEBI" id="CHEBI:58437"/>
        <dbReference type="EC" id="2.7.7.18"/>
    </reaction>
</comment>
<dbReference type="UniPathway" id="UPA00253">
    <property type="reaction ID" value="UER00332"/>
</dbReference>
<comment type="caution">
    <text evidence="12">The sequence shown here is derived from an EMBL/GenBank/DDBJ whole genome shotgun (WGS) entry which is preliminary data.</text>
</comment>
<keyword evidence="6 10" id="KW-0547">Nucleotide-binding</keyword>
<dbReference type="AlphaFoldDB" id="A0A7W8IQI1"/>
<evidence type="ECO:0000259" key="11">
    <source>
        <dbReference type="Pfam" id="PF01467"/>
    </source>
</evidence>
<name>A0A7W8IQI1_9BACL</name>
<dbReference type="Pfam" id="PF01467">
    <property type="entry name" value="CTP_transf_like"/>
    <property type="match status" value="1"/>
</dbReference>
<evidence type="ECO:0000256" key="8">
    <source>
        <dbReference type="ARBA" id="ARBA00023027"/>
    </source>
</evidence>
<keyword evidence="8 10" id="KW-0520">NAD</keyword>
<dbReference type="CDD" id="cd02165">
    <property type="entry name" value="NMNAT"/>
    <property type="match status" value="1"/>
</dbReference>
<dbReference type="PANTHER" id="PTHR39321">
    <property type="entry name" value="NICOTINATE-NUCLEOTIDE ADENYLYLTRANSFERASE-RELATED"/>
    <property type="match status" value="1"/>
</dbReference>
<dbReference type="Gene3D" id="3.40.50.620">
    <property type="entry name" value="HUPs"/>
    <property type="match status" value="1"/>
</dbReference>
<proteinExistence type="inferred from homology"/>
<evidence type="ECO:0000256" key="3">
    <source>
        <dbReference type="ARBA" id="ARBA00022642"/>
    </source>
</evidence>
<comment type="pathway">
    <text evidence="2 10">Cofactor biosynthesis; NAD(+) biosynthesis; deamido-NAD(+) from nicotinate D-ribonucleotide: step 1/1.</text>
</comment>
<reference evidence="12 13" key="1">
    <citation type="submission" date="2020-08" db="EMBL/GenBank/DDBJ databases">
        <title>Genomic Encyclopedia of Type Strains, Phase IV (KMG-IV): sequencing the most valuable type-strain genomes for metagenomic binning, comparative biology and taxonomic classification.</title>
        <authorList>
            <person name="Goeker M."/>
        </authorList>
    </citation>
    <scope>NUCLEOTIDE SEQUENCE [LARGE SCALE GENOMIC DNA]</scope>
    <source>
        <strain evidence="12 13">DSM 16325</strain>
    </source>
</reference>
<dbReference type="GO" id="GO:0004515">
    <property type="term" value="F:nicotinate-nucleotide adenylyltransferase activity"/>
    <property type="evidence" value="ECO:0007669"/>
    <property type="project" value="UniProtKB-UniRule"/>
</dbReference>